<proteinExistence type="predicted"/>
<keyword evidence="1" id="KW-0472">Membrane</keyword>
<keyword evidence="1" id="KW-1133">Transmembrane helix</keyword>
<evidence type="ECO:0000256" key="1">
    <source>
        <dbReference type="SAM" id="Phobius"/>
    </source>
</evidence>
<protein>
    <submittedName>
        <fullName evidence="2">Uncharacterized protein</fullName>
    </submittedName>
</protein>
<sequence length="47" mass="4999">MTATAARAHHPKGAPCYREFPLDVVWILGIIALAVVVALTAKGVEKL</sequence>
<evidence type="ECO:0000313" key="2">
    <source>
        <dbReference type="EMBL" id="MFC4244037.1"/>
    </source>
</evidence>
<reference evidence="3" key="1">
    <citation type="journal article" date="2019" name="Int. J. Syst. Evol. Microbiol.">
        <title>The Global Catalogue of Microorganisms (GCM) 10K type strain sequencing project: providing services to taxonomists for standard genome sequencing and annotation.</title>
        <authorList>
            <consortium name="The Broad Institute Genomics Platform"/>
            <consortium name="The Broad Institute Genome Sequencing Center for Infectious Disease"/>
            <person name="Wu L."/>
            <person name="Ma J."/>
        </authorList>
    </citation>
    <scope>NUCLEOTIDE SEQUENCE [LARGE SCALE GENOMIC DNA]</scope>
    <source>
        <strain evidence="3">CGMCC 1.10363</strain>
    </source>
</reference>
<organism evidence="2 3">
    <name type="scientific">Gryllotalpicola reticulitermitis</name>
    <dbReference type="NCBI Taxonomy" id="1184153"/>
    <lineage>
        <taxon>Bacteria</taxon>
        <taxon>Bacillati</taxon>
        <taxon>Actinomycetota</taxon>
        <taxon>Actinomycetes</taxon>
        <taxon>Micrococcales</taxon>
        <taxon>Microbacteriaceae</taxon>
        <taxon>Gryllotalpicola</taxon>
    </lineage>
</organism>
<gene>
    <name evidence="2" type="ORF">ACFOYW_11690</name>
</gene>
<dbReference type="RefSeq" id="WP_390229105.1">
    <property type="nucleotide sequence ID" value="NZ_JBHSCN010000005.1"/>
</dbReference>
<evidence type="ECO:0000313" key="3">
    <source>
        <dbReference type="Proteomes" id="UP001595900"/>
    </source>
</evidence>
<comment type="caution">
    <text evidence="2">The sequence shown here is derived from an EMBL/GenBank/DDBJ whole genome shotgun (WGS) entry which is preliminary data.</text>
</comment>
<accession>A0ABV8Q7Q4</accession>
<keyword evidence="1" id="KW-0812">Transmembrane</keyword>
<dbReference type="EMBL" id="JBHSCN010000005">
    <property type="protein sequence ID" value="MFC4244037.1"/>
    <property type="molecule type" value="Genomic_DNA"/>
</dbReference>
<feature type="transmembrane region" description="Helical" evidence="1">
    <location>
        <begin position="24"/>
        <end position="41"/>
    </location>
</feature>
<keyword evidence="3" id="KW-1185">Reference proteome</keyword>
<name>A0ABV8Q7Q4_9MICO</name>
<dbReference type="Proteomes" id="UP001595900">
    <property type="component" value="Unassembled WGS sequence"/>
</dbReference>